<feature type="transmembrane region" description="Helical" evidence="8">
    <location>
        <begin position="102"/>
        <end position="121"/>
    </location>
</feature>
<dbReference type="InterPro" id="IPR020846">
    <property type="entry name" value="MFS_dom"/>
</dbReference>
<comment type="subcellular location">
    <subcellularLocation>
        <location evidence="1">Cell membrane</location>
        <topology evidence="1">Multi-pass membrane protein</topology>
    </subcellularLocation>
</comment>
<dbReference type="PANTHER" id="PTHR23517:SF3">
    <property type="entry name" value="INTEGRAL MEMBRANE TRANSPORT PROTEIN"/>
    <property type="match status" value="1"/>
</dbReference>
<feature type="transmembrane region" description="Helical" evidence="8">
    <location>
        <begin position="18"/>
        <end position="41"/>
    </location>
</feature>
<dbReference type="GO" id="GO:0022857">
    <property type="term" value="F:transmembrane transporter activity"/>
    <property type="evidence" value="ECO:0007669"/>
    <property type="project" value="InterPro"/>
</dbReference>
<feature type="transmembrane region" description="Helical" evidence="8">
    <location>
        <begin position="244"/>
        <end position="265"/>
    </location>
</feature>
<keyword evidence="5 8" id="KW-1133">Transmembrane helix</keyword>
<organism evidence="10 11">
    <name type="scientific">Agromyces luteolus</name>
    <dbReference type="NCBI Taxonomy" id="88373"/>
    <lineage>
        <taxon>Bacteria</taxon>
        <taxon>Bacillati</taxon>
        <taxon>Actinomycetota</taxon>
        <taxon>Actinomycetes</taxon>
        <taxon>Micrococcales</taxon>
        <taxon>Microbacteriaceae</taxon>
        <taxon>Agromyces</taxon>
    </lineage>
</organism>
<evidence type="ECO:0000256" key="8">
    <source>
        <dbReference type="SAM" id="Phobius"/>
    </source>
</evidence>
<dbReference type="SUPFAM" id="SSF103473">
    <property type="entry name" value="MFS general substrate transporter"/>
    <property type="match status" value="1"/>
</dbReference>
<keyword evidence="2" id="KW-0813">Transport</keyword>
<dbReference type="GO" id="GO:0005886">
    <property type="term" value="C:plasma membrane"/>
    <property type="evidence" value="ECO:0007669"/>
    <property type="project" value="UniProtKB-SubCell"/>
</dbReference>
<dbReference type="InterPro" id="IPR011701">
    <property type="entry name" value="MFS"/>
</dbReference>
<reference evidence="10 11" key="1">
    <citation type="submission" date="2019-11" db="EMBL/GenBank/DDBJ databases">
        <title>Agromyces kandeliae sp. nov., isolated from mangrove soil.</title>
        <authorList>
            <person name="Wang R."/>
        </authorList>
    </citation>
    <scope>NUCLEOTIDE SEQUENCE [LARGE SCALE GENOMIC DNA]</scope>
    <source>
        <strain evidence="10 11">JCM 11431</strain>
    </source>
</reference>
<feature type="transmembrane region" description="Helical" evidence="8">
    <location>
        <begin position="271"/>
        <end position="289"/>
    </location>
</feature>
<feature type="transmembrane region" description="Helical" evidence="8">
    <location>
        <begin position="364"/>
        <end position="386"/>
    </location>
</feature>
<evidence type="ECO:0000313" key="10">
    <source>
        <dbReference type="EMBL" id="MUN08691.1"/>
    </source>
</evidence>
<feature type="transmembrane region" description="Helical" evidence="8">
    <location>
        <begin position="326"/>
        <end position="352"/>
    </location>
</feature>
<evidence type="ECO:0000256" key="5">
    <source>
        <dbReference type="ARBA" id="ARBA00022989"/>
    </source>
</evidence>
<keyword evidence="6 8" id="KW-0472">Membrane</keyword>
<keyword evidence="11" id="KW-1185">Reference proteome</keyword>
<proteinExistence type="predicted"/>
<evidence type="ECO:0000256" key="6">
    <source>
        <dbReference type="ARBA" id="ARBA00023136"/>
    </source>
</evidence>
<evidence type="ECO:0000256" key="7">
    <source>
        <dbReference type="SAM" id="MobiDB-lite"/>
    </source>
</evidence>
<feature type="domain" description="Major facilitator superfamily (MFS) profile" evidence="9">
    <location>
        <begin position="14"/>
        <end position="418"/>
    </location>
</feature>
<evidence type="ECO:0000256" key="4">
    <source>
        <dbReference type="ARBA" id="ARBA00022692"/>
    </source>
</evidence>
<dbReference type="Pfam" id="PF07690">
    <property type="entry name" value="MFS_1"/>
    <property type="match status" value="2"/>
</dbReference>
<dbReference type="Proteomes" id="UP000480122">
    <property type="component" value="Unassembled WGS sequence"/>
</dbReference>
<accession>A0A7C9LF94</accession>
<comment type="caution">
    <text evidence="10">The sequence shown here is derived from an EMBL/GenBank/DDBJ whole genome shotgun (WGS) entry which is preliminary data.</text>
</comment>
<feature type="region of interest" description="Disordered" evidence="7">
    <location>
        <begin position="421"/>
        <end position="442"/>
    </location>
</feature>
<dbReference type="AlphaFoldDB" id="A0A7C9LF94"/>
<dbReference type="InterPro" id="IPR036259">
    <property type="entry name" value="MFS_trans_sf"/>
</dbReference>
<dbReference type="PROSITE" id="PS50850">
    <property type="entry name" value="MFS"/>
    <property type="match status" value="1"/>
</dbReference>
<protein>
    <submittedName>
        <fullName evidence="10">MFS transporter</fullName>
    </submittedName>
</protein>
<dbReference type="EMBL" id="WODA01000025">
    <property type="protein sequence ID" value="MUN08691.1"/>
    <property type="molecule type" value="Genomic_DNA"/>
</dbReference>
<evidence type="ECO:0000256" key="1">
    <source>
        <dbReference type="ARBA" id="ARBA00004651"/>
    </source>
</evidence>
<sequence length="442" mass="44478">MTADTAHPFSWRSIVLPAYLPTLLFSLGEGALIPVIPVVAVDRGASLALAGLIAAMLMVGGLVGDLPAGWLVARIGERAAMIGASALAATGTLLALAVPTGWALAVGMFLLGLAAAVFGLARHAFLTSYVPARVRARALSTLAGVFRGGWAIGPFTAAAIIAWTGSATAVFWVLVVACAAVVAVLLVLPDPERVFGAAVRVRAASAENGVGAATAEQGRADAAGGIRHAIVAYRGVLGRVGTGVGLLAAVRASRIVIVPLWAVSLGMRPDAAALVIGIAAAVDFALFYVSGHVMDRHGRLWSAIPGLVGLAVGHLVLSVTHDVPGAVAWFTAATMLLGVANGLSSGVVLTLGADLAPASNPAPFLGAFRTIADAGGAAAPLAISAITSALSLMAAAAAMGVVGLVGAGLLWRWIPRYVPRAPRHPSPEPPEPDEAWTPAADT</sequence>
<gene>
    <name evidence="10" type="ORF">GLX25_16430</name>
</gene>
<keyword evidence="3" id="KW-1003">Cell membrane</keyword>
<feature type="transmembrane region" description="Helical" evidence="8">
    <location>
        <begin position="79"/>
        <end position="96"/>
    </location>
</feature>
<evidence type="ECO:0000259" key="9">
    <source>
        <dbReference type="PROSITE" id="PS50850"/>
    </source>
</evidence>
<dbReference type="InterPro" id="IPR050171">
    <property type="entry name" value="MFS_Transporters"/>
</dbReference>
<feature type="transmembrane region" description="Helical" evidence="8">
    <location>
        <begin position="392"/>
        <end position="414"/>
    </location>
</feature>
<feature type="transmembrane region" description="Helical" evidence="8">
    <location>
        <begin position="47"/>
        <end position="72"/>
    </location>
</feature>
<dbReference type="PANTHER" id="PTHR23517">
    <property type="entry name" value="RESISTANCE PROTEIN MDTM, PUTATIVE-RELATED-RELATED"/>
    <property type="match status" value="1"/>
</dbReference>
<feature type="transmembrane region" description="Helical" evidence="8">
    <location>
        <begin position="301"/>
        <end position="320"/>
    </location>
</feature>
<evidence type="ECO:0000313" key="11">
    <source>
        <dbReference type="Proteomes" id="UP000480122"/>
    </source>
</evidence>
<name>A0A7C9LF94_9MICO</name>
<evidence type="ECO:0000256" key="2">
    <source>
        <dbReference type="ARBA" id="ARBA00022448"/>
    </source>
</evidence>
<dbReference type="Gene3D" id="1.20.1250.20">
    <property type="entry name" value="MFS general substrate transporter like domains"/>
    <property type="match status" value="2"/>
</dbReference>
<feature type="transmembrane region" description="Helical" evidence="8">
    <location>
        <begin position="142"/>
        <end position="163"/>
    </location>
</feature>
<dbReference type="RefSeq" id="WP_155843592.1">
    <property type="nucleotide sequence ID" value="NZ_BAAAIA010000008.1"/>
</dbReference>
<evidence type="ECO:0000256" key="3">
    <source>
        <dbReference type="ARBA" id="ARBA00022475"/>
    </source>
</evidence>
<feature type="transmembrane region" description="Helical" evidence="8">
    <location>
        <begin position="169"/>
        <end position="188"/>
    </location>
</feature>
<dbReference type="OrthoDB" id="3285241at2"/>
<keyword evidence="4 8" id="KW-0812">Transmembrane</keyword>